<dbReference type="Gene3D" id="3.40.50.300">
    <property type="entry name" value="P-loop containing nucleotide triphosphate hydrolases"/>
    <property type="match status" value="1"/>
</dbReference>
<gene>
    <name evidence="1" type="ORF">ACFO6W_05320</name>
</gene>
<protein>
    <submittedName>
        <fullName evidence="1">ParA family protein</fullName>
    </submittedName>
</protein>
<reference evidence="2" key="1">
    <citation type="journal article" date="2019" name="Int. J. Syst. Evol. Microbiol.">
        <title>The Global Catalogue of Microorganisms (GCM) 10K type strain sequencing project: providing services to taxonomists for standard genome sequencing and annotation.</title>
        <authorList>
            <consortium name="The Broad Institute Genomics Platform"/>
            <consortium name="The Broad Institute Genome Sequencing Center for Infectious Disease"/>
            <person name="Wu L."/>
            <person name="Ma J."/>
        </authorList>
    </citation>
    <scope>NUCLEOTIDE SEQUENCE [LARGE SCALE GENOMIC DNA]</scope>
    <source>
        <strain evidence="2">CCUG 66188</strain>
    </source>
</reference>
<dbReference type="EMBL" id="JBHSGN010000046">
    <property type="protein sequence ID" value="MFC4673104.1"/>
    <property type="molecule type" value="Genomic_DNA"/>
</dbReference>
<evidence type="ECO:0000313" key="1">
    <source>
        <dbReference type="EMBL" id="MFC4673104.1"/>
    </source>
</evidence>
<proteinExistence type="predicted"/>
<dbReference type="Pfam" id="PF09140">
    <property type="entry name" value="MipZ"/>
    <property type="match status" value="1"/>
</dbReference>
<comment type="caution">
    <text evidence="1">The sequence shown here is derived from an EMBL/GenBank/DDBJ whole genome shotgun (WGS) entry which is preliminary data.</text>
</comment>
<dbReference type="RefSeq" id="WP_379994336.1">
    <property type="nucleotide sequence ID" value="NZ_JBHSGN010000046.1"/>
</dbReference>
<name>A0ABV9KSK3_9BACT</name>
<dbReference type="PANTHER" id="PTHR13696:SF52">
    <property type="entry name" value="PARA FAMILY PROTEIN CT_582"/>
    <property type="match status" value="1"/>
</dbReference>
<dbReference type="SUPFAM" id="SSF52540">
    <property type="entry name" value="P-loop containing nucleoside triphosphate hydrolases"/>
    <property type="match status" value="1"/>
</dbReference>
<evidence type="ECO:0000313" key="2">
    <source>
        <dbReference type="Proteomes" id="UP001596023"/>
    </source>
</evidence>
<sequence>MKEEPIYVAFSTQKGGAGKTTLTVLAASYLHYELGYNVAIIDCDFPQHSIHSMRKRDFKMLEDDEFYKGMAYEQFTRLEGRKAYPIVESDTSRAIADAERIVEDYDMDFDIIFFDLPGTMNNRDLILTLAHMDFLIAPIAASRVVMESTLDYMISVRDNIIATGKSNIKAMYLLWNLVDGREKTELYEVYEGVIKELDFPLLKTFLPNAVRFRREQNIEHKPLFLSTLFPPDKSLLKGSNVDTLADELLEVLNLTGHE</sequence>
<dbReference type="CDD" id="cd02042">
    <property type="entry name" value="ParAB_family"/>
    <property type="match status" value="1"/>
</dbReference>
<keyword evidence="2" id="KW-1185">Reference proteome</keyword>
<dbReference type="InterPro" id="IPR050678">
    <property type="entry name" value="DNA_Partitioning_ATPase"/>
</dbReference>
<accession>A0ABV9KSK3</accession>
<organism evidence="1 2">
    <name type="scientific">Dysgonomonas termitidis</name>
    <dbReference type="NCBI Taxonomy" id="1516126"/>
    <lineage>
        <taxon>Bacteria</taxon>
        <taxon>Pseudomonadati</taxon>
        <taxon>Bacteroidota</taxon>
        <taxon>Bacteroidia</taxon>
        <taxon>Bacteroidales</taxon>
        <taxon>Dysgonomonadaceae</taxon>
        <taxon>Dysgonomonas</taxon>
    </lineage>
</organism>
<dbReference type="Proteomes" id="UP001596023">
    <property type="component" value="Unassembled WGS sequence"/>
</dbReference>
<dbReference type="InterPro" id="IPR015223">
    <property type="entry name" value="MipZ"/>
</dbReference>
<dbReference type="InterPro" id="IPR027417">
    <property type="entry name" value="P-loop_NTPase"/>
</dbReference>
<dbReference type="PANTHER" id="PTHR13696">
    <property type="entry name" value="P-LOOP CONTAINING NUCLEOSIDE TRIPHOSPHATE HYDROLASE"/>
    <property type="match status" value="1"/>
</dbReference>